<evidence type="ECO:0000313" key="2">
    <source>
        <dbReference type="EMBL" id="ANM46622.1"/>
    </source>
</evidence>
<dbReference type="Proteomes" id="UP000203816">
    <property type="component" value="Segment"/>
</dbReference>
<organism evidence="2 3">
    <name type="scientific">Morganella phage vB_MmoM_MP1</name>
    <dbReference type="NCBI Taxonomy" id="1852628"/>
    <lineage>
        <taxon>Viruses</taxon>
        <taxon>Duplodnaviria</taxon>
        <taxon>Heunggongvirae</taxon>
        <taxon>Uroviricota</taxon>
        <taxon>Caudoviricetes</taxon>
        <taxon>Pantevenvirales</taxon>
        <taxon>Straboviridae</taxon>
        <taxon>Gualtarvirus</taxon>
        <taxon>Gualtarvirus mp1</taxon>
    </lineage>
</organism>
<protein>
    <submittedName>
        <fullName evidence="2">Uncharacterized protein</fullName>
    </submittedName>
</protein>
<proteinExistence type="predicted"/>
<dbReference type="GeneID" id="29059431"/>
<keyword evidence="1" id="KW-0812">Transmembrane</keyword>
<feature type="transmembrane region" description="Helical" evidence="1">
    <location>
        <begin position="38"/>
        <end position="65"/>
    </location>
</feature>
<sequence>MIVWIWVVLSFAIASVCIVTDKYVNKYSYTDDERASQFITVFFFWPLIVLVYFGKYIFSILSCIISKWVKILVRK</sequence>
<reference evidence="2 3" key="1">
    <citation type="submission" date="2016-04" db="EMBL/GenBank/DDBJ databases">
        <title>Comparative genomics of Morganella phages MP1 and MP2 define new clades among the T4 and T7-like Viruses.</title>
        <authorList>
            <person name="Pinto G."/>
            <person name="Oliveira A."/>
            <person name="Malgorzata L."/>
            <person name="Kropinski A."/>
            <person name="Azeredo J."/>
        </authorList>
    </citation>
    <scope>NUCLEOTIDE SEQUENCE [LARGE SCALE GENOMIC DNA]</scope>
</reference>
<dbReference type="KEGG" id="vg:29059431"/>
<evidence type="ECO:0000256" key="1">
    <source>
        <dbReference type="SAM" id="Phobius"/>
    </source>
</evidence>
<name>A0A192YAR7_9CAUD</name>
<keyword evidence="3" id="KW-1185">Reference proteome</keyword>
<accession>A0A192YAR7</accession>
<dbReference type="EMBL" id="KX078569">
    <property type="protein sequence ID" value="ANM46622.1"/>
    <property type="molecule type" value="Genomic_DNA"/>
</dbReference>
<keyword evidence="1" id="KW-1133">Transmembrane helix</keyword>
<gene>
    <name evidence="2" type="ORF">MP1_gp0066</name>
</gene>
<dbReference type="RefSeq" id="YP_009279923.1">
    <property type="nucleotide sequence ID" value="NC_031020.1"/>
</dbReference>
<keyword evidence="1" id="KW-0472">Membrane</keyword>
<evidence type="ECO:0000313" key="3">
    <source>
        <dbReference type="Proteomes" id="UP000203816"/>
    </source>
</evidence>